<dbReference type="RefSeq" id="WP_281736071.1">
    <property type="nucleotide sequence ID" value="NZ_JAKETQ010000001.1"/>
</dbReference>
<sequence>MAASLLVAFSIPAWAADKAQLFVTAEQGYGRMILSFPGLYEMPKHQVKMENGVLAVTFDEPIDITLPDVTKILPDFISVGRVDPDGRGVRFALRTKLNFNPMEAGEKLFLDLMPANWQGMPPSLPPEIVADLARRAEEAAKLAEQKRLAEEAAIIKPAAALRVGRNPTFTRLQFDWSADTKASFSMDMSNIATLTFNWPVPVELWQLKADMPAEMKAVDNLVSPAGSEIKFRITEGVTPRFYATSDRQFIVDLDVQDPQQVKPIDAAARLEASRPKAPVASEQDENAPVVGPTPASITPFFAAVGSTVRLVFPFDQDTPAAVFRRGDSLWMVFDTMTGINLPPANPGFDAIARSFTVVPSGDTQVIKLELNGDRLATLGSQGKAWVLSLGDVLLTPTEPLALNRRLDREGLYEMTADLQRPGKVHEFIDPVVGDTLSVITAYPPARGVTRDQAFVDFSALRSVHGLVIRPNREGLDVDIDSRLAVIHSPAGLTVSSIDSRRAVDFGDGTSRESFIDLAALQETNPLVFTRYRDQLMNDTSTTDGRARDAARLQLAQYLVANRFGLEALGVLQVMDEGLVNASLKRQLQLTTAIANAESGRAKDALEVLNSDGMADDMDALLWRTIAKTESGDFRGARGDSLGAEAGLESYPAWVRSRFLLAAIRSSVETSDESLANHYLGMVDVARLEPEQVSELRLLSGRVDELMGRNDQALDAYGEVIAADYRPSRAEAVYRTLAILKQQGNLDADKAVKTLAAEAMLWRGGELEAQMQKLLAELYFDRGEYRAGFEVAKQASVFHGDSSATNGLADEAATQFADLYLNGRADALEPVDALSLFYDFRELTPPGARGDEMIRNLARRLVKVDLLAQAAELLQYQIDSRLKGVAQAQVGADLAVIYVANRDPEAALRVLNKTRLADLAPTLERQRRILEARAMIDAGRDDLALDMLSRMNGRDVDLLRADAHWKAHRYTKSAELMEALYAAPPAGEPMPQASRMAIVKAAVGYVLGNDALGLSRLRTKYGDQMANSPQWAMFDFVTSQISAPSPAEFTQVAKAVSGMDSLNAFLASYQETYGAKDGLVPDGTKAGAA</sequence>
<proteinExistence type="predicted"/>
<keyword evidence="1" id="KW-0732">Signal</keyword>
<gene>
    <name evidence="2" type="ORF">ML536_12575</name>
</gene>
<name>A0AA41UBS9_9HYPH</name>
<accession>A0AA41UBS9</accession>
<keyword evidence="3" id="KW-1185">Reference proteome</keyword>
<comment type="caution">
    <text evidence="2">The sequence shown here is derived from an EMBL/GenBank/DDBJ whole genome shotgun (WGS) entry which is preliminary data.</text>
</comment>
<feature type="chain" id="PRO_5041423685" description="Tetratricopeptide repeat protein" evidence="1">
    <location>
        <begin position="16"/>
        <end position="1088"/>
    </location>
</feature>
<reference evidence="2" key="1">
    <citation type="submission" date="2022-03" db="EMBL/GenBank/DDBJ databases">
        <title>The complete genome sequence of a Methyloterrigena soli.</title>
        <authorList>
            <person name="Zi Z."/>
        </authorList>
    </citation>
    <scope>NUCLEOTIDE SEQUENCE</scope>
    <source>
        <strain evidence="2">M48</strain>
    </source>
</reference>
<dbReference type="EMBL" id="JALAZD010000001">
    <property type="protein sequence ID" value="MCI0127660.1"/>
    <property type="molecule type" value="Genomic_DNA"/>
</dbReference>
<protein>
    <recommendedName>
        <fullName evidence="4">Tetratricopeptide repeat protein</fullName>
    </recommendedName>
</protein>
<evidence type="ECO:0000313" key="2">
    <source>
        <dbReference type="EMBL" id="MCI0127660.1"/>
    </source>
</evidence>
<evidence type="ECO:0008006" key="4">
    <source>
        <dbReference type="Google" id="ProtNLM"/>
    </source>
</evidence>
<evidence type="ECO:0000313" key="3">
    <source>
        <dbReference type="Proteomes" id="UP001156140"/>
    </source>
</evidence>
<evidence type="ECO:0000256" key="1">
    <source>
        <dbReference type="SAM" id="SignalP"/>
    </source>
</evidence>
<dbReference type="Proteomes" id="UP001156140">
    <property type="component" value="Unassembled WGS sequence"/>
</dbReference>
<organism evidence="2 3">
    <name type="scientific">Paradevosia shaoguanensis</name>
    <dbReference type="NCBI Taxonomy" id="1335043"/>
    <lineage>
        <taxon>Bacteria</taxon>
        <taxon>Pseudomonadati</taxon>
        <taxon>Pseudomonadota</taxon>
        <taxon>Alphaproteobacteria</taxon>
        <taxon>Hyphomicrobiales</taxon>
        <taxon>Devosiaceae</taxon>
        <taxon>Paradevosia</taxon>
    </lineage>
</organism>
<dbReference type="AlphaFoldDB" id="A0AA41UBS9"/>
<feature type="signal peptide" evidence="1">
    <location>
        <begin position="1"/>
        <end position="15"/>
    </location>
</feature>